<dbReference type="RefSeq" id="WP_121576108.1">
    <property type="nucleotide sequence ID" value="NZ_MJLZ01000043.1"/>
</dbReference>
<reference evidence="1 2" key="1">
    <citation type="submission" date="2016-09" db="EMBL/GenBank/DDBJ databases">
        <authorList>
            <person name="Doonan J."/>
            <person name="Pachebat J.A."/>
            <person name="Golyshin P.N."/>
            <person name="Denman S."/>
            <person name="Mcdonald J.E."/>
        </authorList>
    </citation>
    <scope>NUCLEOTIDE SEQUENCE [LARGE SCALE GENOMIC DNA]</scope>
    <source>
        <strain evidence="1 2">NCPPB 3934</strain>
    </source>
</reference>
<keyword evidence="2" id="KW-1185">Reference proteome</keyword>
<name>A0A421DKH9_9GAMM</name>
<protein>
    <submittedName>
        <fullName evidence="1">Uncharacterized protein</fullName>
    </submittedName>
</protein>
<sequence>MKEKITVIELKGQLEDGLVVAGFIKERLRELIELLDEAYIGQEELFKEINYLILQYKELVLVAETYNPLTTENDKW</sequence>
<dbReference type="AlphaFoldDB" id="A0A421DKH9"/>
<gene>
    <name evidence="1" type="ORF">BIY29_15725</name>
</gene>
<accession>A0A421DKH9</accession>
<evidence type="ECO:0000313" key="2">
    <source>
        <dbReference type="Proteomes" id="UP000285648"/>
    </source>
</evidence>
<evidence type="ECO:0000313" key="1">
    <source>
        <dbReference type="EMBL" id="RLM20081.1"/>
    </source>
</evidence>
<dbReference type="EMBL" id="MJLZ01000043">
    <property type="protein sequence ID" value="RLM20081.1"/>
    <property type="molecule type" value="Genomic_DNA"/>
</dbReference>
<dbReference type="Proteomes" id="UP000285648">
    <property type="component" value="Unassembled WGS sequence"/>
</dbReference>
<comment type="caution">
    <text evidence="1">The sequence shown here is derived from an EMBL/GenBank/DDBJ whole genome shotgun (WGS) entry which is preliminary data.</text>
</comment>
<organism evidence="1 2">
    <name type="scientific">Brenneria alni</name>
    <dbReference type="NCBI Taxonomy" id="71656"/>
    <lineage>
        <taxon>Bacteria</taxon>
        <taxon>Pseudomonadati</taxon>
        <taxon>Pseudomonadota</taxon>
        <taxon>Gammaproteobacteria</taxon>
        <taxon>Enterobacterales</taxon>
        <taxon>Pectobacteriaceae</taxon>
        <taxon>Brenneria</taxon>
    </lineage>
</organism>
<proteinExistence type="predicted"/>